<accession>A0A1D2KT80</accession>
<evidence type="ECO:0000313" key="2">
    <source>
        <dbReference type="Proteomes" id="UP000243591"/>
    </source>
</evidence>
<dbReference type="EMBL" id="CP023483">
    <property type="protein sequence ID" value="ATF25034.1"/>
    <property type="molecule type" value="Genomic_DNA"/>
</dbReference>
<dbReference type="RefSeq" id="WP_029092139.1">
    <property type="nucleotide sequence ID" value="NZ_JBQDQK010000023.1"/>
</dbReference>
<sequence length="69" mass="7951">MNHVKKQFIFMTKKGTVEYAQLLNLSVSNAQSRVYSTPVEVKLIGTPWIGNGMIELTEKQIEFLTEEYK</sequence>
<protein>
    <submittedName>
        <fullName evidence="1">Uncharacterized protein</fullName>
    </submittedName>
</protein>
<organism evidence="1 2">
    <name type="scientific">Brochothrix thermosphacta</name>
    <name type="common">Microbacterium thermosphactum</name>
    <dbReference type="NCBI Taxonomy" id="2756"/>
    <lineage>
        <taxon>Bacteria</taxon>
        <taxon>Bacillati</taxon>
        <taxon>Bacillota</taxon>
        <taxon>Bacilli</taxon>
        <taxon>Bacillales</taxon>
        <taxon>Listeriaceae</taxon>
        <taxon>Brochothrix</taxon>
    </lineage>
</organism>
<dbReference type="AlphaFoldDB" id="A0A1D2KT80"/>
<gene>
    <name evidence="1" type="ORF">CNY62_00820</name>
</gene>
<evidence type="ECO:0000313" key="1">
    <source>
        <dbReference type="EMBL" id="ATF25034.1"/>
    </source>
</evidence>
<reference evidence="1 2" key="1">
    <citation type="submission" date="2017-09" db="EMBL/GenBank/DDBJ databases">
        <title>Complete Genome Sequences of Two Strains of the Meat Spoilage Bacterium Brochothrix thermosphacta Isolated from Ground Chicken.</title>
        <authorList>
            <person name="Paoli G.C."/>
            <person name="Wijey C."/>
            <person name="Chen C.-Y."/>
            <person name="Nguyen L."/>
            <person name="Yan X."/>
            <person name="Irwin P.L."/>
        </authorList>
    </citation>
    <scope>NUCLEOTIDE SEQUENCE [LARGE SCALE GENOMIC DNA]</scope>
    <source>
        <strain evidence="1 2">BI</strain>
    </source>
</reference>
<name>A0A1D2KT80_BROTH</name>
<keyword evidence="2" id="KW-1185">Reference proteome</keyword>
<dbReference type="KEGG" id="bths:CNY62_00820"/>
<dbReference type="Proteomes" id="UP000243591">
    <property type="component" value="Chromosome"/>
</dbReference>
<proteinExistence type="predicted"/>